<accession>A0ABV7HHA4</accession>
<feature type="compositionally biased region" description="Polar residues" evidence="1">
    <location>
        <begin position="12"/>
        <end position="23"/>
    </location>
</feature>
<evidence type="ECO:0000256" key="1">
    <source>
        <dbReference type="SAM" id="MobiDB-lite"/>
    </source>
</evidence>
<keyword evidence="2" id="KW-1133">Transmembrane helix</keyword>
<comment type="caution">
    <text evidence="3">The sequence shown here is derived from an EMBL/GenBank/DDBJ whole genome shotgun (WGS) entry which is preliminary data.</text>
</comment>
<feature type="region of interest" description="Disordered" evidence="1">
    <location>
        <begin position="1"/>
        <end position="48"/>
    </location>
</feature>
<keyword evidence="4" id="KW-1185">Reference proteome</keyword>
<protein>
    <recommendedName>
        <fullName evidence="5">TMhelix containing protein</fullName>
    </recommendedName>
</protein>
<gene>
    <name evidence="3" type="ORF">ACFOEK_12215</name>
</gene>
<keyword evidence="2" id="KW-0472">Membrane</keyword>
<feature type="transmembrane region" description="Helical" evidence="2">
    <location>
        <begin position="56"/>
        <end position="73"/>
    </location>
</feature>
<proteinExistence type="predicted"/>
<dbReference type="Proteomes" id="UP001595476">
    <property type="component" value="Unassembled WGS sequence"/>
</dbReference>
<evidence type="ECO:0000256" key="2">
    <source>
        <dbReference type="SAM" id="Phobius"/>
    </source>
</evidence>
<evidence type="ECO:0008006" key="5">
    <source>
        <dbReference type="Google" id="ProtNLM"/>
    </source>
</evidence>
<evidence type="ECO:0000313" key="4">
    <source>
        <dbReference type="Proteomes" id="UP001595476"/>
    </source>
</evidence>
<sequence>MIPGLPPGAMPSATNGSGTQSISGGEAKSGNGDFSGGHAGTFSGPTLNKSTNGLDWKMLAAIGGVALMGLIIWKKV</sequence>
<dbReference type="RefSeq" id="WP_386721229.1">
    <property type="nucleotide sequence ID" value="NZ_JBHRSZ010000004.1"/>
</dbReference>
<name>A0ABV7HHA4_9GAMM</name>
<keyword evidence="2" id="KW-0812">Transmembrane</keyword>
<evidence type="ECO:0000313" key="3">
    <source>
        <dbReference type="EMBL" id="MFC3151795.1"/>
    </source>
</evidence>
<organism evidence="3 4">
    <name type="scientific">Litoribrevibacter euphylliae</name>
    <dbReference type="NCBI Taxonomy" id="1834034"/>
    <lineage>
        <taxon>Bacteria</taxon>
        <taxon>Pseudomonadati</taxon>
        <taxon>Pseudomonadota</taxon>
        <taxon>Gammaproteobacteria</taxon>
        <taxon>Oceanospirillales</taxon>
        <taxon>Oceanospirillaceae</taxon>
        <taxon>Litoribrevibacter</taxon>
    </lineage>
</organism>
<reference evidence="4" key="1">
    <citation type="journal article" date="2019" name="Int. J. Syst. Evol. Microbiol.">
        <title>The Global Catalogue of Microorganisms (GCM) 10K type strain sequencing project: providing services to taxonomists for standard genome sequencing and annotation.</title>
        <authorList>
            <consortium name="The Broad Institute Genomics Platform"/>
            <consortium name="The Broad Institute Genome Sequencing Center for Infectious Disease"/>
            <person name="Wu L."/>
            <person name="Ma J."/>
        </authorList>
    </citation>
    <scope>NUCLEOTIDE SEQUENCE [LARGE SCALE GENOMIC DNA]</scope>
    <source>
        <strain evidence="4">KCTC 52438</strain>
    </source>
</reference>
<dbReference type="EMBL" id="JBHRSZ010000004">
    <property type="protein sequence ID" value="MFC3151795.1"/>
    <property type="molecule type" value="Genomic_DNA"/>
</dbReference>